<comment type="caution">
    <text evidence="2">The sequence shown here is derived from an EMBL/GenBank/DDBJ whole genome shotgun (WGS) entry which is preliminary data.</text>
</comment>
<evidence type="ECO:0000313" key="3">
    <source>
        <dbReference type="Proteomes" id="UP001190700"/>
    </source>
</evidence>
<keyword evidence="3" id="KW-1185">Reference proteome</keyword>
<protein>
    <submittedName>
        <fullName evidence="2">Uncharacterized protein</fullName>
    </submittedName>
</protein>
<dbReference type="EMBL" id="LGRX02034429">
    <property type="protein sequence ID" value="KAK3237821.1"/>
    <property type="molecule type" value="Genomic_DNA"/>
</dbReference>
<accession>A0AAE0BJM0</accession>
<sequence>MQVSQRSIQRMAGEVPSITWSGLIGRLRREPSSPSAVRASQLQEEEDMPVFPDASTTQGGALPYATTDGDFFSTSTPRPGIPRPITKPFGLYGVAPSARWMPANMSTLDRDVDKHKATPRSSVDTLSPGHRAHASSVHHISTSRAPPYSFQTWSTQVDNSLSIHLHSPR</sequence>
<organism evidence="2 3">
    <name type="scientific">Cymbomonas tetramitiformis</name>
    <dbReference type="NCBI Taxonomy" id="36881"/>
    <lineage>
        <taxon>Eukaryota</taxon>
        <taxon>Viridiplantae</taxon>
        <taxon>Chlorophyta</taxon>
        <taxon>Pyramimonadophyceae</taxon>
        <taxon>Pyramimonadales</taxon>
        <taxon>Pyramimonadaceae</taxon>
        <taxon>Cymbomonas</taxon>
    </lineage>
</organism>
<feature type="region of interest" description="Disordered" evidence="1">
    <location>
        <begin position="20"/>
        <end position="87"/>
    </location>
</feature>
<dbReference type="AlphaFoldDB" id="A0AAE0BJM0"/>
<evidence type="ECO:0000256" key="1">
    <source>
        <dbReference type="SAM" id="MobiDB-lite"/>
    </source>
</evidence>
<dbReference type="Proteomes" id="UP001190700">
    <property type="component" value="Unassembled WGS sequence"/>
</dbReference>
<evidence type="ECO:0000313" key="2">
    <source>
        <dbReference type="EMBL" id="KAK3237821.1"/>
    </source>
</evidence>
<feature type="compositionally biased region" description="Polar residues" evidence="1">
    <location>
        <begin position="32"/>
        <end position="42"/>
    </location>
</feature>
<name>A0AAE0BJM0_9CHLO</name>
<proteinExistence type="predicted"/>
<gene>
    <name evidence="2" type="ORF">CYMTET_52131</name>
</gene>
<reference evidence="2 3" key="1">
    <citation type="journal article" date="2015" name="Genome Biol. Evol.">
        <title>Comparative Genomics of a Bacterivorous Green Alga Reveals Evolutionary Causalities and Consequences of Phago-Mixotrophic Mode of Nutrition.</title>
        <authorList>
            <person name="Burns J.A."/>
            <person name="Paasch A."/>
            <person name="Narechania A."/>
            <person name="Kim E."/>
        </authorList>
    </citation>
    <scope>NUCLEOTIDE SEQUENCE [LARGE SCALE GENOMIC DNA]</scope>
    <source>
        <strain evidence="2 3">PLY_AMNH</strain>
    </source>
</reference>
<feature type="region of interest" description="Disordered" evidence="1">
    <location>
        <begin position="111"/>
        <end position="143"/>
    </location>
</feature>